<organism evidence="1 2">
    <name type="scientific">Vigna unguiculata</name>
    <name type="common">Cowpea</name>
    <dbReference type="NCBI Taxonomy" id="3917"/>
    <lineage>
        <taxon>Eukaryota</taxon>
        <taxon>Viridiplantae</taxon>
        <taxon>Streptophyta</taxon>
        <taxon>Embryophyta</taxon>
        <taxon>Tracheophyta</taxon>
        <taxon>Spermatophyta</taxon>
        <taxon>Magnoliopsida</taxon>
        <taxon>eudicotyledons</taxon>
        <taxon>Gunneridae</taxon>
        <taxon>Pentapetalae</taxon>
        <taxon>rosids</taxon>
        <taxon>fabids</taxon>
        <taxon>Fabales</taxon>
        <taxon>Fabaceae</taxon>
        <taxon>Papilionoideae</taxon>
        <taxon>50 kb inversion clade</taxon>
        <taxon>NPAAA clade</taxon>
        <taxon>indigoferoid/millettioid clade</taxon>
        <taxon>Phaseoleae</taxon>
        <taxon>Vigna</taxon>
    </lineage>
</organism>
<evidence type="ECO:0000313" key="1">
    <source>
        <dbReference type="EMBL" id="QCD83327.1"/>
    </source>
</evidence>
<dbReference type="Proteomes" id="UP000501690">
    <property type="component" value="Linkage Group LG2"/>
</dbReference>
<gene>
    <name evidence="1" type="ORF">DEO72_LG2g3671</name>
</gene>
<sequence length="235" mass="26029">MTDCHIINPPLTQITNQYLPRHHLFPNSNPNPNLFFSLFRTNPLRSRHITSGHHCTCRKVVARRALIENFVTAAAPVDREVFVFSARPGATITHHARTGNSRATVNQPPSPSSRLCLASFLVHLAATTMAAPPELAGLPMSSPQFARTATTTTDNTRANAYPHLCSRLTLFLTTSTMETTIYFVQFHQHKSAAKSEPPLVAVAATTPLSSLNHNFDHTTFFPRDVEELVTTRTHP</sequence>
<dbReference type="AlphaFoldDB" id="A0A4D6L473"/>
<evidence type="ECO:0000313" key="2">
    <source>
        <dbReference type="Proteomes" id="UP000501690"/>
    </source>
</evidence>
<reference evidence="1 2" key="1">
    <citation type="submission" date="2019-04" db="EMBL/GenBank/DDBJ databases">
        <title>An improved genome assembly and genetic linkage map for asparagus bean, Vigna unguiculata ssp. sesquipedialis.</title>
        <authorList>
            <person name="Xia Q."/>
            <person name="Zhang R."/>
            <person name="Dong Y."/>
        </authorList>
    </citation>
    <scope>NUCLEOTIDE SEQUENCE [LARGE SCALE GENOMIC DNA]</scope>
    <source>
        <tissue evidence="1">Leaf</tissue>
    </source>
</reference>
<proteinExistence type="predicted"/>
<keyword evidence="2" id="KW-1185">Reference proteome</keyword>
<protein>
    <submittedName>
        <fullName evidence="1">Uncharacterized protein</fullName>
    </submittedName>
</protein>
<dbReference type="EMBL" id="CP039346">
    <property type="protein sequence ID" value="QCD83327.1"/>
    <property type="molecule type" value="Genomic_DNA"/>
</dbReference>
<accession>A0A4D6L473</accession>
<name>A0A4D6L473_VIGUN</name>